<dbReference type="GO" id="GO:0006508">
    <property type="term" value="P:proteolysis"/>
    <property type="evidence" value="ECO:0007669"/>
    <property type="project" value="InterPro"/>
</dbReference>
<dbReference type="Proteomes" id="UP001139353">
    <property type="component" value="Unassembled WGS sequence"/>
</dbReference>
<dbReference type="InterPro" id="IPR001563">
    <property type="entry name" value="Peptidase_S10"/>
</dbReference>
<sequence>MSTIQSVLRDARGVAALALFAALAACGGGGGGSGGSGPVTNPFLDPNQYSGTASASLSSPNETTATTHASLTLDGTAIAYTATVGHLSALDATSQAPEASIFYVAYTADGAAAATRPVTFFFNGGPGSATIWLHLGSFAPKRLVTGVPATTQTVPFPYVDNADSLIDTTDLVFVDAVGTGLSEAIAPHTNQTYWGVDADAGVLRDFVQRWLAVNGRTASPLFLYGESYGTTRVPVLARLLETAGRRVNGVVEQSSIVDYNSNCSVVGGKPTVNCAGFLPSYAAVGEWYHLATGATADLQADLATVRSYADSTYAPDAATWLASATLPPAGHIAALVAFTGLPTAQWDTQFDMDYDTFRHHLIAGTTLGVYDGRVSAAVGSPLDADDEPSDTFVAPGFVSAIKSLLPTLGYTNPSTYLVSNDATINDWNFAHGSHALPDVVPDLSSALLLDPSLKVLFIGGEHDLITPFHQTELDVARLGTGAPVTLHFHPGGHMTYLDDGSRPLMKAELAAFYASATGAP</sequence>
<dbReference type="EMBL" id="JAJLJH010000010">
    <property type="protein sequence ID" value="MCK9688716.1"/>
    <property type="molecule type" value="Genomic_DNA"/>
</dbReference>
<dbReference type="Gene3D" id="3.40.50.1820">
    <property type="entry name" value="alpha/beta hydrolase"/>
    <property type="match status" value="1"/>
</dbReference>
<dbReference type="RefSeq" id="WP_275684765.1">
    <property type="nucleotide sequence ID" value="NZ_JAJLJH010000010.1"/>
</dbReference>
<evidence type="ECO:0000313" key="3">
    <source>
        <dbReference type="Proteomes" id="UP001139353"/>
    </source>
</evidence>
<evidence type="ECO:0000256" key="1">
    <source>
        <dbReference type="SAM" id="SignalP"/>
    </source>
</evidence>
<dbReference type="GO" id="GO:0004185">
    <property type="term" value="F:serine-type carboxypeptidase activity"/>
    <property type="evidence" value="ECO:0007669"/>
    <property type="project" value="InterPro"/>
</dbReference>
<feature type="signal peptide" evidence="1">
    <location>
        <begin position="1"/>
        <end position="24"/>
    </location>
</feature>
<proteinExistence type="predicted"/>
<reference evidence="2" key="1">
    <citation type="submission" date="2021-11" db="EMBL/GenBank/DDBJ databases">
        <title>BS-T2-15 a new species belonging to the Comamonadaceae family isolated from the soil of a French oak forest.</title>
        <authorList>
            <person name="Mieszkin S."/>
            <person name="Alain K."/>
        </authorList>
    </citation>
    <scope>NUCLEOTIDE SEQUENCE</scope>
    <source>
        <strain evidence="2">BS-T2-15</strain>
    </source>
</reference>
<name>A0A9X1YSQ0_9BURK</name>
<dbReference type="SUPFAM" id="SSF53474">
    <property type="entry name" value="alpha/beta-Hydrolases"/>
    <property type="match status" value="1"/>
</dbReference>
<evidence type="ECO:0000313" key="2">
    <source>
        <dbReference type="EMBL" id="MCK9688716.1"/>
    </source>
</evidence>
<comment type="caution">
    <text evidence="2">The sequence shown here is derived from an EMBL/GenBank/DDBJ whole genome shotgun (WGS) entry which is preliminary data.</text>
</comment>
<dbReference type="AlphaFoldDB" id="A0A9X1YSQ0"/>
<accession>A0A9X1YSQ0</accession>
<dbReference type="Pfam" id="PF00450">
    <property type="entry name" value="Peptidase_S10"/>
    <property type="match status" value="1"/>
</dbReference>
<keyword evidence="1" id="KW-0732">Signal</keyword>
<organism evidence="2 3">
    <name type="scientific">Scleromatobacter humisilvae</name>
    <dbReference type="NCBI Taxonomy" id="2897159"/>
    <lineage>
        <taxon>Bacteria</taxon>
        <taxon>Pseudomonadati</taxon>
        <taxon>Pseudomonadota</taxon>
        <taxon>Betaproteobacteria</taxon>
        <taxon>Burkholderiales</taxon>
        <taxon>Sphaerotilaceae</taxon>
        <taxon>Scleromatobacter</taxon>
    </lineage>
</organism>
<dbReference type="InterPro" id="IPR029058">
    <property type="entry name" value="AB_hydrolase_fold"/>
</dbReference>
<protein>
    <submittedName>
        <fullName evidence="2">Peptidase S10</fullName>
    </submittedName>
</protein>
<feature type="chain" id="PRO_5040842394" evidence="1">
    <location>
        <begin position="25"/>
        <end position="520"/>
    </location>
</feature>
<gene>
    <name evidence="2" type="ORF">LPC04_23640</name>
</gene>
<keyword evidence="3" id="KW-1185">Reference proteome</keyword>